<evidence type="ECO:0000256" key="1">
    <source>
        <dbReference type="SAM" id="MobiDB-lite"/>
    </source>
</evidence>
<comment type="caution">
    <text evidence="2">The sequence shown here is derived from an EMBL/GenBank/DDBJ whole genome shotgun (WGS) entry which is preliminary data.</text>
</comment>
<accession>A0AA37T2L1</accession>
<protein>
    <submittedName>
        <fullName evidence="2">Uncharacterized protein</fullName>
    </submittedName>
</protein>
<evidence type="ECO:0000313" key="3">
    <source>
        <dbReference type="Proteomes" id="UP001156870"/>
    </source>
</evidence>
<feature type="compositionally biased region" description="Polar residues" evidence="1">
    <location>
        <begin position="1"/>
        <end position="10"/>
    </location>
</feature>
<dbReference type="AlphaFoldDB" id="A0AA37T2L1"/>
<dbReference type="Proteomes" id="UP001156870">
    <property type="component" value="Unassembled WGS sequence"/>
</dbReference>
<name>A0AA37T2L1_9GAMM</name>
<evidence type="ECO:0000313" key="2">
    <source>
        <dbReference type="EMBL" id="GLS25754.1"/>
    </source>
</evidence>
<keyword evidence="3" id="KW-1185">Reference proteome</keyword>
<dbReference type="RefSeq" id="WP_232593940.1">
    <property type="nucleotide sequence ID" value="NZ_BSPD01000035.1"/>
</dbReference>
<organism evidence="2 3">
    <name type="scientific">Marinibactrum halimedae</name>
    <dbReference type="NCBI Taxonomy" id="1444977"/>
    <lineage>
        <taxon>Bacteria</taxon>
        <taxon>Pseudomonadati</taxon>
        <taxon>Pseudomonadota</taxon>
        <taxon>Gammaproteobacteria</taxon>
        <taxon>Cellvibrionales</taxon>
        <taxon>Cellvibrionaceae</taxon>
        <taxon>Marinibactrum</taxon>
    </lineage>
</organism>
<feature type="compositionally biased region" description="Low complexity" evidence="1">
    <location>
        <begin position="14"/>
        <end position="24"/>
    </location>
</feature>
<dbReference type="EMBL" id="BSPD01000035">
    <property type="protein sequence ID" value="GLS25754.1"/>
    <property type="molecule type" value="Genomic_DNA"/>
</dbReference>
<feature type="region of interest" description="Disordered" evidence="1">
    <location>
        <begin position="1"/>
        <end position="25"/>
    </location>
</feature>
<proteinExistence type="predicted"/>
<sequence length="174" mass="19333">MSEQKTTTEAVSEAPAAGAQPQGPEVNVPRLLDLGLGVIARTVMRSPKDKSKELFRRLKSGEKVQLGEITIQEKLKLKLNMSLDHKMFKGPGFNNDVFRASVDQLLKKVAPRLKARQDLNIRTNRTGGILFDLPAGVRVKGQVNVMLIIMQLGTSGEVTMQLTYFDPDQFQVKE</sequence>
<reference evidence="2 3" key="1">
    <citation type="journal article" date="2014" name="Int. J. Syst. Evol. Microbiol.">
        <title>Complete genome sequence of Corynebacterium casei LMG S-19264T (=DSM 44701T), isolated from a smear-ripened cheese.</title>
        <authorList>
            <consortium name="US DOE Joint Genome Institute (JGI-PGF)"/>
            <person name="Walter F."/>
            <person name="Albersmeier A."/>
            <person name="Kalinowski J."/>
            <person name="Ruckert C."/>
        </authorList>
    </citation>
    <scope>NUCLEOTIDE SEQUENCE [LARGE SCALE GENOMIC DNA]</scope>
    <source>
        <strain evidence="2 3">NBRC 110095</strain>
    </source>
</reference>
<gene>
    <name evidence="2" type="ORF">GCM10007877_14680</name>
</gene>